<dbReference type="CDD" id="cd00293">
    <property type="entry name" value="USP-like"/>
    <property type="match status" value="1"/>
</dbReference>
<feature type="domain" description="UspA" evidence="2">
    <location>
        <begin position="1"/>
        <end position="139"/>
    </location>
</feature>
<comment type="caution">
    <text evidence="3">The sequence shown here is derived from an EMBL/GenBank/DDBJ whole genome shotgun (WGS) entry which is preliminary data.</text>
</comment>
<dbReference type="RefSeq" id="WP_114449816.1">
    <property type="nucleotide sequence ID" value="NZ_QPHM01000001.1"/>
</dbReference>
<evidence type="ECO:0000313" key="3">
    <source>
        <dbReference type="EMBL" id="RCU48181.1"/>
    </source>
</evidence>
<evidence type="ECO:0000256" key="1">
    <source>
        <dbReference type="ARBA" id="ARBA00008791"/>
    </source>
</evidence>
<dbReference type="SUPFAM" id="SSF52402">
    <property type="entry name" value="Adenine nucleotide alpha hydrolases-like"/>
    <property type="match status" value="1"/>
</dbReference>
<dbReference type="PANTHER" id="PTHR46268:SF6">
    <property type="entry name" value="UNIVERSAL STRESS PROTEIN UP12"/>
    <property type="match status" value="1"/>
</dbReference>
<organism evidence="3 4">
    <name type="scientific">Haloplanus salinus</name>
    <dbReference type="NCBI Taxonomy" id="1126245"/>
    <lineage>
        <taxon>Archaea</taxon>
        <taxon>Methanobacteriati</taxon>
        <taxon>Methanobacteriota</taxon>
        <taxon>Stenosarchaea group</taxon>
        <taxon>Halobacteria</taxon>
        <taxon>Halobacteriales</taxon>
        <taxon>Haloferacaceae</taxon>
        <taxon>Haloplanus</taxon>
    </lineage>
</organism>
<proteinExistence type="inferred from homology"/>
<gene>
    <name evidence="3" type="ORF">DU504_13220</name>
</gene>
<name>A0A368NFH0_9EURY</name>
<dbReference type="InterPro" id="IPR014729">
    <property type="entry name" value="Rossmann-like_a/b/a_fold"/>
</dbReference>
<dbReference type="PANTHER" id="PTHR46268">
    <property type="entry name" value="STRESS RESPONSE PROTEIN NHAX"/>
    <property type="match status" value="1"/>
</dbReference>
<protein>
    <submittedName>
        <fullName evidence="3">Universal stress protein</fullName>
    </submittedName>
</protein>
<evidence type="ECO:0000259" key="2">
    <source>
        <dbReference type="Pfam" id="PF00582"/>
    </source>
</evidence>
<dbReference type="Pfam" id="PF00582">
    <property type="entry name" value="Usp"/>
    <property type="match status" value="1"/>
</dbReference>
<accession>A0A368NFH0</accession>
<dbReference type="PIRSF" id="PIRSF006276">
    <property type="entry name" value="UspA"/>
    <property type="match status" value="1"/>
</dbReference>
<dbReference type="PRINTS" id="PR01438">
    <property type="entry name" value="UNVRSLSTRESS"/>
</dbReference>
<dbReference type="AlphaFoldDB" id="A0A368NFH0"/>
<evidence type="ECO:0000313" key="4">
    <source>
        <dbReference type="Proteomes" id="UP000252189"/>
    </source>
</evidence>
<dbReference type="OrthoDB" id="105697at2157"/>
<comment type="similarity">
    <text evidence="1">Belongs to the universal stress protein A family.</text>
</comment>
<dbReference type="Proteomes" id="UP000252189">
    <property type="component" value="Unassembled WGS sequence"/>
</dbReference>
<reference evidence="3 4" key="1">
    <citation type="submission" date="2018-07" db="EMBL/GenBank/DDBJ databases">
        <title>Genome sequences of Haloplanus salinus JCM 18368T.</title>
        <authorList>
            <person name="Kim Y.B."/>
            <person name="Roh S.W."/>
        </authorList>
    </citation>
    <scope>NUCLEOTIDE SEQUENCE [LARGE SCALE GENOMIC DNA]</scope>
    <source>
        <strain evidence="3 4">JCM 18368</strain>
    </source>
</reference>
<dbReference type="EMBL" id="QPHM01000001">
    <property type="protein sequence ID" value="RCU48181.1"/>
    <property type="molecule type" value="Genomic_DNA"/>
</dbReference>
<dbReference type="InterPro" id="IPR006016">
    <property type="entry name" value="UspA"/>
</dbReference>
<sequence>MYSDILVPTDGSDASAAALDHALSLASQYGARVHGLYVVDWEPYGLVEEGKSILVDTLHSEGATAVASVEEAAGSAGVDARTSVVEGDVHRQIVDYVDEEGIDLIVMGTHGRRGLDRLILGSVTERVVRSSPVPVLTVRQRSSDGDGDGDGAHS</sequence>
<keyword evidence="4" id="KW-1185">Reference proteome</keyword>
<dbReference type="InterPro" id="IPR006015">
    <property type="entry name" value="Universal_stress_UspA"/>
</dbReference>
<dbReference type="Gene3D" id="3.40.50.620">
    <property type="entry name" value="HUPs"/>
    <property type="match status" value="1"/>
</dbReference>